<dbReference type="InterPro" id="IPR021400">
    <property type="entry name" value="DUF3039"/>
</dbReference>
<accession>A0A022KW26</accession>
<sequence>MSRRARPTLRVLREDLGDGWPTPFTRRAIEAGDIEAIQPLDALDHPILLKASSSFTDNPADDTYVGSIASVSSSQLLEIKSGQWRAGVLVESDVCWVVTAGLAKGGHKDRDDFYKSLERQEENGTISALLPSQEDRDALKRERASAIIEDWQLHVQNLLLDAIRTVAHGGVAEISIPSPDPKAESGELFASMTMEVVLPEDDYPHEDVVLEFSFADRWKNTQLRWHLTVQALATVNPPQDGWDRTGEVYSNLLEPGTLARRALEVEALHDRGEIARSTPTSHSHWTHRKNLAQRSIDGTAVLALCGIYFVPHRDAGAFDKCPTCASLYSEIPTD</sequence>
<evidence type="ECO:0008006" key="3">
    <source>
        <dbReference type="Google" id="ProtNLM"/>
    </source>
</evidence>
<name>A0A022KW26_9MICO</name>
<evidence type="ECO:0000313" key="2">
    <source>
        <dbReference type="Proteomes" id="UP000019754"/>
    </source>
</evidence>
<reference evidence="1 2" key="1">
    <citation type="journal article" date="2013" name="Genome Announc.">
        <title>Draft genome sequence of an Actinobacterium, Brachybacterium muris strain UCD-AY4.</title>
        <authorList>
            <person name="Lo J.R."/>
            <person name="Lang J.M."/>
            <person name="Darling A.E."/>
            <person name="Eisen J.A."/>
            <person name="Coil D.A."/>
        </authorList>
    </citation>
    <scope>NUCLEOTIDE SEQUENCE [LARGE SCALE GENOMIC DNA]</scope>
    <source>
        <strain evidence="1 2">UCD-AY4</strain>
    </source>
</reference>
<dbReference type="RefSeq" id="WP_017823882.1">
    <property type="nucleotide sequence ID" value="NZ_AORC01000016.1"/>
</dbReference>
<evidence type="ECO:0000313" key="1">
    <source>
        <dbReference type="EMBL" id="EYT48324.1"/>
    </source>
</evidence>
<dbReference type="OrthoDB" id="4075286at2"/>
<dbReference type="Proteomes" id="UP000019754">
    <property type="component" value="Unassembled WGS sequence"/>
</dbReference>
<dbReference type="EMBL" id="AORC01000016">
    <property type="protein sequence ID" value="EYT48324.1"/>
    <property type="molecule type" value="Genomic_DNA"/>
</dbReference>
<organism evidence="1 2">
    <name type="scientific">Brachybacterium muris UCD-AY4</name>
    <dbReference type="NCBI Taxonomy" id="1249481"/>
    <lineage>
        <taxon>Bacteria</taxon>
        <taxon>Bacillati</taxon>
        <taxon>Actinomycetota</taxon>
        <taxon>Actinomycetes</taxon>
        <taxon>Micrococcales</taxon>
        <taxon>Dermabacteraceae</taxon>
        <taxon>Brachybacterium</taxon>
    </lineage>
</organism>
<gene>
    <name evidence="1" type="ORF">D641_0112715</name>
</gene>
<dbReference type="AlphaFoldDB" id="A0A022KW26"/>
<dbReference type="STRING" id="1249481.D641_0112715"/>
<proteinExistence type="predicted"/>
<comment type="caution">
    <text evidence="1">The sequence shown here is derived from an EMBL/GenBank/DDBJ whole genome shotgun (WGS) entry which is preliminary data.</text>
</comment>
<protein>
    <recommendedName>
        <fullName evidence="3">DUF3039 domain-containing protein</fullName>
    </recommendedName>
</protein>
<dbReference type="Pfam" id="PF11238">
    <property type="entry name" value="DUF3039"/>
    <property type="match status" value="1"/>
</dbReference>
<keyword evidence="2" id="KW-1185">Reference proteome</keyword>
<dbReference type="HOGENOM" id="CLU_841227_0_0_11"/>